<evidence type="ECO:0000313" key="2">
    <source>
        <dbReference type="EMBL" id="JAC83900.1"/>
    </source>
</evidence>
<gene>
    <name evidence="2" type="ORF">TSPGSL018_2233</name>
</gene>
<feature type="chain" id="PRO_5001606255" description="Secreted protein" evidence="1">
    <location>
        <begin position="23"/>
        <end position="103"/>
    </location>
</feature>
<evidence type="ECO:0000256" key="1">
    <source>
        <dbReference type="SAM" id="SignalP"/>
    </source>
</evidence>
<feature type="non-terminal residue" evidence="2">
    <location>
        <position position="1"/>
    </location>
</feature>
<organism evidence="2">
    <name type="scientific">Tetraselmis sp. GSL018</name>
    <dbReference type="NCBI Taxonomy" id="582737"/>
    <lineage>
        <taxon>Eukaryota</taxon>
        <taxon>Viridiplantae</taxon>
        <taxon>Chlorophyta</taxon>
        <taxon>core chlorophytes</taxon>
        <taxon>Chlorodendrophyceae</taxon>
        <taxon>Chlorodendrales</taxon>
        <taxon>Chlorodendraceae</taxon>
        <taxon>Tetraselmis</taxon>
    </lineage>
</organism>
<protein>
    <recommendedName>
        <fullName evidence="3">Secreted protein</fullName>
    </recommendedName>
</protein>
<name>A0A061SLX4_9CHLO</name>
<dbReference type="AlphaFoldDB" id="A0A061SLX4"/>
<dbReference type="EMBL" id="GBEZ01001037">
    <property type="protein sequence ID" value="JAC83900.1"/>
    <property type="molecule type" value="Transcribed_RNA"/>
</dbReference>
<feature type="signal peptide" evidence="1">
    <location>
        <begin position="1"/>
        <end position="22"/>
    </location>
</feature>
<feature type="non-terminal residue" evidence="2">
    <location>
        <position position="103"/>
    </location>
</feature>
<keyword evidence="1" id="KW-0732">Signal</keyword>
<proteinExistence type="predicted"/>
<evidence type="ECO:0008006" key="3">
    <source>
        <dbReference type="Google" id="ProtNLM"/>
    </source>
</evidence>
<sequence>LVARITSFFIPFFFWLTRHTLFLISCTRFHASCSTNQFVLRKNFFPSYDLSAWGSRKRLSCLSRLSSSDLTRQTFVNRKHIHFNSLSRRLRTLKTRPSSQPFS</sequence>
<accession>A0A061SLX4</accession>
<reference evidence="2" key="1">
    <citation type="submission" date="2014-05" db="EMBL/GenBank/DDBJ databases">
        <title>The transcriptome of the halophilic microalga Tetraselmis sp. GSL018 isolated from the Great Salt Lake, Utah.</title>
        <authorList>
            <person name="Jinkerson R.E."/>
            <person name="D'Adamo S."/>
            <person name="Posewitz M.C."/>
        </authorList>
    </citation>
    <scope>NUCLEOTIDE SEQUENCE</scope>
    <source>
        <strain evidence="2">GSL018</strain>
    </source>
</reference>